<dbReference type="PATRIC" id="fig|1166016.3.peg.960"/>
<evidence type="ECO:0000313" key="9">
    <source>
        <dbReference type="EMBL" id="AFI89064.1"/>
    </source>
</evidence>
<keyword evidence="14" id="KW-1185">Reference proteome</keyword>
<evidence type="ECO:0000259" key="7">
    <source>
        <dbReference type="PROSITE" id="PS51077"/>
    </source>
</evidence>
<reference evidence="11 13" key="3">
    <citation type="journal article" date="2018" name="BMC Genomics">
        <title>High genomic variability in the plant pathogenic bacterium Pectobacterium parmentieri deciphered from de novo assembled complete genomes.</title>
        <authorList>
            <person name="Zoledowska S."/>
            <person name="Motyka-Pomagruk A."/>
            <person name="Sledz W."/>
            <person name="Mengoni A."/>
            <person name="Lojkowska E."/>
        </authorList>
    </citation>
    <scope>NUCLEOTIDE SEQUENCE [LARGE SCALE GENOMIC DNA]</scope>
    <source>
        <strain evidence="11 13">IFB5626</strain>
    </source>
</reference>
<dbReference type="Gene3D" id="3.30.450.40">
    <property type="match status" value="1"/>
</dbReference>
<evidence type="ECO:0000259" key="8">
    <source>
        <dbReference type="PROSITE" id="PS51078"/>
    </source>
</evidence>
<feature type="compositionally biased region" description="Polar residues" evidence="6">
    <location>
        <begin position="1"/>
        <end position="23"/>
    </location>
</feature>
<dbReference type="SUPFAM" id="SSF55781">
    <property type="entry name" value="GAF domain-like"/>
    <property type="match status" value="1"/>
</dbReference>
<reference evidence="9" key="2">
    <citation type="submission" date="2012-03" db="EMBL/GenBank/DDBJ databases">
        <authorList>
            <person name="Koskinen P."/>
            <person name="Laine P."/>
            <person name="Niemi O."/>
            <person name="Nykyri J."/>
            <person name="Harjunpaa H."/>
            <person name="Auvinen P."/>
            <person name="Paulin L."/>
            <person name="Pirhonen M."/>
            <person name="Palva T."/>
            <person name="Holm L."/>
        </authorList>
    </citation>
    <scope>NUCLEOTIDE SEQUENCE</scope>
    <source>
        <strain evidence="9">SCC3193</strain>
    </source>
</reference>
<reference evidence="14" key="4">
    <citation type="submission" date="2023-07" db="EMBL/GenBank/DDBJ databases">
        <title>Identification of Pectobacterium versatile causing blackleg of potato from New York State with a whole genome sequencing approach.</title>
        <authorList>
            <person name="Ma X."/>
            <person name="Swingle B."/>
        </authorList>
    </citation>
    <scope>NUCLEOTIDE SEQUENCE [LARGE SCALE GENOMIC DNA]</scope>
    <source>
        <strain evidence="14">NY1588A</strain>
    </source>
</reference>
<protein>
    <recommendedName>
        <fullName evidence="4">HTH-type transcriptional repressor AllR</fullName>
    </recommendedName>
    <alternativeName>
        <fullName evidence="5">Negative regulator of allantoin and glyoxylate utilization operons</fullName>
    </alternativeName>
</protein>
<dbReference type="PANTHER" id="PTHR30136">
    <property type="entry name" value="HELIX-TURN-HELIX TRANSCRIPTIONAL REGULATOR, ICLR FAMILY"/>
    <property type="match status" value="1"/>
</dbReference>
<dbReference type="EMBL" id="CP003415">
    <property type="protein sequence ID" value="AFI89064.1"/>
    <property type="molecule type" value="Genomic_DNA"/>
</dbReference>
<keyword evidence="1" id="KW-0805">Transcription regulation</keyword>
<evidence type="ECO:0000256" key="2">
    <source>
        <dbReference type="ARBA" id="ARBA00023125"/>
    </source>
</evidence>
<dbReference type="KEGG" id="pec:W5S_0946"/>
<keyword evidence="3" id="KW-0804">Transcription</keyword>
<evidence type="ECO:0000313" key="13">
    <source>
        <dbReference type="Proteomes" id="UP000269665"/>
    </source>
</evidence>
<dbReference type="EMBL" id="WABS01000006">
    <property type="protein sequence ID" value="MBI0553714.1"/>
    <property type="molecule type" value="Genomic_DNA"/>
</dbReference>
<feature type="domain" description="IclR-ED" evidence="8">
    <location>
        <begin position="96"/>
        <end position="270"/>
    </location>
</feature>
<dbReference type="Gene3D" id="1.10.10.10">
    <property type="entry name" value="Winged helix-like DNA-binding domain superfamily/Winged helix DNA-binding domain"/>
    <property type="match status" value="1"/>
</dbReference>
<keyword evidence="2" id="KW-0238">DNA-binding</keyword>
<evidence type="ECO:0000256" key="6">
    <source>
        <dbReference type="SAM" id="MobiDB-lite"/>
    </source>
</evidence>
<sequence length="270" mass="29553">MPVNRENGNVKTRNVQPVTNATEEATRTESVKGELKTLTKGLAALDLLIHNQTVRTSDVADVLAIDKSSASRILQTLAQAGYAQSGERRSFMLGPKLAERPNTVRPQKSLRVCARPVLERLSARTGEAVHLSILADEQVLYLDTIESRYSLRVDSRPGTLAPLAYTAIGRIFLALADAPLPEQLHAQTEHTITDPRLFQIALQTIAQQGYALHDEEFHLGIRGAAAPLFDRNGYVIGAVGVSGPTVRIRTEDLDALGILVREEANKFIME</sequence>
<dbReference type="HOGENOM" id="CLU_062618_6_0_6"/>
<dbReference type="PANTHER" id="PTHR30136:SF24">
    <property type="entry name" value="HTH-TYPE TRANSCRIPTIONAL REPRESSOR ALLR"/>
    <property type="match status" value="1"/>
</dbReference>
<dbReference type="Pfam" id="PF01614">
    <property type="entry name" value="IclR_C"/>
    <property type="match status" value="1"/>
</dbReference>
<dbReference type="InterPro" id="IPR014757">
    <property type="entry name" value="Tscrpt_reg_IclR_C"/>
</dbReference>
<evidence type="ECO:0000256" key="1">
    <source>
        <dbReference type="ARBA" id="ARBA00023015"/>
    </source>
</evidence>
<organism evidence="9 12">
    <name type="scientific">Pectobacterium parmentieri</name>
    <dbReference type="NCBI Taxonomy" id="1905730"/>
    <lineage>
        <taxon>Bacteria</taxon>
        <taxon>Pseudomonadati</taxon>
        <taxon>Pseudomonadota</taxon>
        <taxon>Gammaproteobacteria</taxon>
        <taxon>Enterobacterales</taxon>
        <taxon>Pectobacteriaceae</taxon>
        <taxon>Pectobacterium</taxon>
    </lineage>
</organism>
<gene>
    <name evidence="9" type="ordered locus">W5S_0946</name>
    <name evidence="11" type="ORF">C5E00_23035</name>
    <name evidence="10" type="ORF">F6Q06_04300</name>
</gene>
<dbReference type="SMART" id="SM00346">
    <property type="entry name" value="HTH_ICLR"/>
    <property type="match status" value="1"/>
</dbReference>
<dbReference type="GO" id="GO:0003677">
    <property type="term" value="F:DNA binding"/>
    <property type="evidence" value="ECO:0007669"/>
    <property type="project" value="UniProtKB-KW"/>
</dbReference>
<dbReference type="EMBL" id="PSZG01000002">
    <property type="protein sequence ID" value="RKO74117.1"/>
    <property type="molecule type" value="Genomic_DNA"/>
</dbReference>
<evidence type="ECO:0000256" key="4">
    <source>
        <dbReference type="ARBA" id="ARBA00040379"/>
    </source>
</evidence>
<dbReference type="GO" id="GO:0045892">
    <property type="term" value="P:negative regulation of DNA-templated transcription"/>
    <property type="evidence" value="ECO:0007669"/>
    <property type="project" value="TreeGrafter"/>
</dbReference>
<reference evidence="9 12" key="1">
    <citation type="journal article" date="2012" name="J. Bacteriol.">
        <title>Genome sequence of Pectobacterium sp. strain SCC3193.</title>
        <authorList>
            <person name="Koskinen J.P."/>
            <person name="Laine P."/>
            <person name="Niemi O."/>
            <person name="Nykyri J."/>
            <person name="Harjunpaa H."/>
            <person name="Auvinen P."/>
            <person name="Paulin L."/>
            <person name="Pirhonen M."/>
            <person name="Palva T."/>
            <person name="Holm L."/>
        </authorList>
    </citation>
    <scope>NUCLEOTIDE SEQUENCE [LARGE SCALE GENOMIC DNA]</scope>
    <source>
        <strain evidence="9 12">SCC3193</strain>
    </source>
</reference>
<feature type="domain" description="HTH iclR-type" evidence="7">
    <location>
        <begin position="35"/>
        <end position="95"/>
    </location>
</feature>
<evidence type="ECO:0000313" key="14">
    <source>
        <dbReference type="Proteomes" id="UP001194579"/>
    </source>
</evidence>
<dbReference type="eggNOG" id="COG1414">
    <property type="taxonomic scope" value="Bacteria"/>
</dbReference>
<dbReference type="InterPro" id="IPR029016">
    <property type="entry name" value="GAF-like_dom_sf"/>
</dbReference>
<dbReference type="PROSITE" id="PS51078">
    <property type="entry name" value="ICLR_ED"/>
    <property type="match status" value="1"/>
</dbReference>
<evidence type="ECO:0000313" key="10">
    <source>
        <dbReference type="EMBL" id="MBI0553714.1"/>
    </source>
</evidence>
<dbReference type="Proteomes" id="UP001194579">
    <property type="component" value="Unassembled WGS sequence"/>
</dbReference>
<proteinExistence type="predicted"/>
<dbReference type="PROSITE" id="PS51077">
    <property type="entry name" value="HTH_ICLR"/>
    <property type="match status" value="1"/>
</dbReference>
<dbReference type="InterPro" id="IPR050707">
    <property type="entry name" value="HTH_MetabolicPath_Reg"/>
</dbReference>
<dbReference type="KEGG" id="ppar:A8F97_13670"/>
<dbReference type="STRING" id="1905730.W5S_0946"/>
<dbReference type="InterPro" id="IPR005471">
    <property type="entry name" value="Tscrpt_reg_IclR_N"/>
</dbReference>
<reference evidence="10" key="5">
    <citation type="submission" date="2024-05" db="EMBL/GenBank/DDBJ databases">
        <title>Identification of Pectobacterium versatile causing blackleg of potato from New York State with a whole genome sequencing approach.</title>
        <authorList>
            <person name="Ma X."/>
            <person name="Swingle B."/>
        </authorList>
    </citation>
    <scope>NUCLEOTIDE SEQUENCE</scope>
    <source>
        <strain evidence="10">NY1588A</strain>
    </source>
</reference>
<dbReference type="Pfam" id="PF09339">
    <property type="entry name" value="HTH_IclR"/>
    <property type="match status" value="1"/>
</dbReference>
<evidence type="ECO:0000256" key="3">
    <source>
        <dbReference type="ARBA" id="ARBA00023163"/>
    </source>
</evidence>
<feature type="region of interest" description="Disordered" evidence="6">
    <location>
        <begin position="1"/>
        <end position="31"/>
    </location>
</feature>
<name>A0A0H3I030_PECPM</name>
<accession>A0A0H3I030</accession>
<dbReference type="Proteomes" id="UP000008044">
    <property type="component" value="Chromosome"/>
</dbReference>
<dbReference type="AlphaFoldDB" id="A0A0H3I030"/>
<dbReference type="InterPro" id="IPR036388">
    <property type="entry name" value="WH-like_DNA-bd_sf"/>
</dbReference>
<evidence type="ECO:0000313" key="11">
    <source>
        <dbReference type="EMBL" id="RKO74117.1"/>
    </source>
</evidence>
<evidence type="ECO:0000256" key="5">
    <source>
        <dbReference type="ARBA" id="ARBA00042627"/>
    </source>
</evidence>
<dbReference type="OrthoDB" id="9807558at2"/>
<dbReference type="GO" id="GO:0003700">
    <property type="term" value="F:DNA-binding transcription factor activity"/>
    <property type="evidence" value="ECO:0007669"/>
    <property type="project" value="TreeGrafter"/>
</dbReference>
<dbReference type="InterPro" id="IPR036390">
    <property type="entry name" value="WH_DNA-bd_sf"/>
</dbReference>
<evidence type="ECO:0000313" key="12">
    <source>
        <dbReference type="Proteomes" id="UP000008044"/>
    </source>
</evidence>
<dbReference type="SUPFAM" id="SSF46785">
    <property type="entry name" value="Winged helix' DNA-binding domain"/>
    <property type="match status" value="1"/>
</dbReference>
<dbReference type="Proteomes" id="UP000269665">
    <property type="component" value="Unassembled WGS sequence"/>
</dbReference>